<comment type="caution">
    <text evidence="2">The sequence shown here is derived from an EMBL/GenBank/DDBJ whole genome shotgun (WGS) entry which is preliminary data.</text>
</comment>
<gene>
    <name evidence="2" type="primary">Lucb-L19</name>
    <name evidence="2" type="ORF">Hamer_G002564</name>
</gene>
<evidence type="ECO:0000313" key="2">
    <source>
        <dbReference type="EMBL" id="KAG7168489.1"/>
    </source>
</evidence>
<feature type="chain" id="PRO_5035188987" evidence="1">
    <location>
        <begin position="21"/>
        <end position="107"/>
    </location>
</feature>
<dbReference type="EMBL" id="JAHLQT010020073">
    <property type="protein sequence ID" value="KAG7168489.1"/>
    <property type="molecule type" value="Genomic_DNA"/>
</dbReference>
<organism evidence="2 3">
    <name type="scientific">Homarus americanus</name>
    <name type="common">American lobster</name>
    <dbReference type="NCBI Taxonomy" id="6706"/>
    <lineage>
        <taxon>Eukaryota</taxon>
        <taxon>Metazoa</taxon>
        <taxon>Ecdysozoa</taxon>
        <taxon>Arthropoda</taxon>
        <taxon>Crustacea</taxon>
        <taxon>Multicrustacea</taxon>
        <taxon>Malacostraca</taxon>
        <taxon>Eumalacostraca</taxon>
        <taxon>Eucarida</taxon>
        <taxon>Decapoda</taxon>
        <taxon>Pleocyemata</taxon>
        <taxon>Astacidea</taxon>
        <taxon>Nephropoidea</taxon>
        <taxon>Nephropidae</taxon>
        <taxon>Homarus</taxon>
    </lineage>
</organism>
<evidence type="ECO:0000256" key="1">
    <source>
        <dbReference type="SAM" id="SignalP"/>
    </source>
</evidence>
<evidence type="ECO:0000313" key="3">
    <source>
        <dbReference type="Proteomes" id="UP000747542"/>
    </source>
</evidence>
<reference evidence="2" key="1">
    <citation type="journal article" date="2021" name="Sci. Adv.">
        <title>The American lobster genome reveals insights on longevity, neural, and immune adaptations.</title>
        <authorList>
            <person name="Polinski J.M."/>
            <person name="Zimin A.V."/>
            <person name="Clark K.F."/>
            <person name="Kohn A.B."/>
            <person name="Sadowski N."/>
            <person name="Timp W."/>
            <person name="Ptitsyn A."/>
            <person name="Khanna P."/>
            <person name="Romanova D.Y."/>
            <person name="Williams P."/>
            <person name="Greenwood S.J."/>
            <person name="Moroz L.L."/>
            <person name="Walt D.R."/>
            <person name="Bodnar A.G."/>
        </authorList>
    </citation>
    <scope>NUCLEOTIDE SEQUENCE</scope>
    <source>
        <strain evidence="2">GMGI-L3</strain>
    </source>
</reference>
<dbReference type="Proteomes" id="UP000747542">
    <property type="component" value="Unassembled WGS sequence"/>
</dbReference>
<feature type="non-terminal residue" evidence="2">
    <location>
        <position position="107"/>
    </location>
</feature>
<proteinExistence type="predicted"/>
<feature type="signal peptide" evidence="1">
    <location>
        <begin position="1"/>
        <end position="20"/>
    </location>
</feature>
<keyword evidence="1" id="KW-0732">Signal</keyword>
<accession>A0A8J5KF84</accession>
<dbReference type="AlphaFoldDB" id="A0A8J5KF84"/>
<sequence>NPDALLYLLLLAVTLPTGHSMYQDDVKAWPCPNPEELVPCTCYADEDLNLFVDCQDLPNLETLQDVFDEKFPFKKFFRLQYGVEPSDSVLTWRRDCALSFLEGHTQS</sequence>
<name>A0A8J5KF84_HOMAM</name>
<keyword evidence="3" id="KW-1185">Reference proteome</keyword>
<protein>
    <submittedName>
        <fullName evidence="2">Putative Oplophorus-luciferin 2-monooxygenase non-catalytic subunit-like 19</fullName>
    </submittedName>
</protein>